<feature type="transmembrane region" description="Helical" evidence="1">
    <location>
        <begin position="7"/>
        <end position="24"/>
    </location>
</feature>
<evidence type="ECO:0000313" key="2">
    <source>
        <dbReference type="EMBL" id="RKO24192.1"/>
    </source>
</evidence>
<evidence type="ECO:0000313" key="3">
    <source>
        <dbReference type="Proteomes" id="UP000273159"/>
    </source>
</evidence>
<sequence>MDTGTVLALVGGYIAAAIGVFLLYSPVLVLVVGLLISAGLLQLLAWPFLVLVRKLRRRPEPPQDGSWLLH</sequence>
<dbReference type="Proteomes" id="UP000273159">
    <property type="component" value="Unassembled WGS sequence"/>
</dbReference>
<keyword evidence="1" id="KW-0812">Transmembrane</keyword>
<reference evidence="2 3" key="1">
    <citation type="submission" date="2018-10" db="EMBL/GenBank/DDBJ databases">
        <title>Genome-guide identification and characterization of bacteria that degrade polycyclic aromatic hydrocarbons and resist hexavalent chromium simultaneously.</title>
        <authorList>
            <person name="Feng H."/>
        </authorList>
    </citation>
    <scope>NUCLEOTIDE SEQUENCE [LARGE SCALE GENOMIC DNA]</scope>
    <source>
        <strain evidence="2 3">J015</strain>
    </source>
</reference>
<proteinExistence type="predicted"/>
<evidence type="ECO:0000256" key="1">
    <source>
        <dbReference type="SAM" id="Phobius"/>
    </source>
</evidence>
<organism evidence="2 3">
    <name type="scientific">Pseudarthrobacter phenanthrenivorans</name>
    <name type="common">Arthrobacter phenanthrenivorans</name>
    <dbReference type="NCBI Taxonomy" id="361575"/>
    <lineage>
        <taxon>Bacteria</taxon>
        <taxon>Bacillati</taxon>
        <taxon>Actinomycetota</taxon>
        <taxon>Actinomycetes</taxon>
        <taxon>Micrococcales</taxon>
        <taxon>Micrococcaceae</taxon>
        <taxon>Pseudarthrobacter</taxon>
    </lineage>
</organism>
<protein>
    <submittedName>
        <fullName evidence="2">Uncharacterized protein</fullName>
    </submittedName>
</protein>
<name>A0A3B0FR69_PSEPS</name>
<accession>A0A3B0FR69</accession>
<keyword evidence="1" id="KW-0472">Membrane</keyword>
<dbReference type="EMBL" id="RBNH01000007">
    <property type="protein sequence ID" value="RKO24192.1"/>
    <property type="molecule type" value="Genomic_DNA"/>
</dbReference>
<reference evidence="3" key="2">
    <citation type="submission" date="2018-10" db="EMBL/GenBank/DDBJ databases">
        <authorList>
            <person name="Wang Y."/>
            <person name="Wang J."/>
            <person name="Yang X."/>
            <person name="Wang Z."/>
            <person name="Huang Y."/>
        </authorList>
    </citation>
    <scope>NUCLEOTIDE SEQUENCE [LARGE SCALE GENOMIC DNA]</scope>
    <source>
        <strain evidence="3">J015</strain>
    </source>
</reference>
<dbReference type="AlphaFoldDB" id="A0A3B0FR69"/>
<gene>
    <name evidence="2" type="ORF">D7Z96_10020</name>
</gene>
<dbReference type="RefSeq" id="WP_013601154.1">
    <property type="nucleotide sequence ID" value="NZ_RBNH01000007.1"/>
</dbReference>
<feature type="transmembrane region" description="Helical" evidence="1">
    <location>
        <begin position="30"/>
        <end position="52"/>
    </location>
</feature>
<keyword evidence="1" id="KW-1133">Transmembrane helix</keyword>
<comment type="caution">
    <text evidence="2">The sequence shown here is derived from an EMBL/GenBank/DDBJ whole genome shotgun (WGS) entry which is preliminary data.</text>
</comment>